<evidence type="ECO:0000256" key="1">
    <source>
        <dbReference type="SAM" id="Phobius"/>
    </source>
</evidence>
<evidence type="ECO:0000313" key="3">
    <source>
        <dbReference type="Proteomes" id="UP001596435"/>
    </source>
</evidence>
<dbReference type="Proteomes" id="UP001596435">
    <property type="component" value="Unassembled WGS sequence"/>
</dbReference>
<protein>
    <submittedName>
        <fullName evidence="2">Uncharacterized protein</fullName>
    </submittedName>
</protein>
<dbReference type="RefSeq" id="WP_345703773.1">
    <property type="nucleotide sequence ID" value="NZ_BAABKV010000001.1"/>
</dbReference>
<keyword evidence="1" id="KW-0812">Transmembrane</keyword>
<keyword evidence="3" id="KW-1185">Reference proteome</keyword>
<sequence length="171" mass="18028">MTVVDVIDSILGVASHAPRLAQSAGPAVAANLPGIVLVTAPLLLLLAAGQMVLARRALADRAGVELLPRPGFDPGEEDILRFVHQLVRAQASASRWHLTPRRATAVRIRLTSSGGPPSYRVEARSRTLALISRHAYVGCELRDPEQELTAASGVTITFEGPADLETTGVAA</sequence>
<accession>A0ABW2FZL1</accession>
<proteinExistence type="predicted"/>
<comment type="caution">
    <text evidence="2">The sequence shown here is derived from an EMBL/GenBank/DDBJ whole genome shotgun (WGS) entry which is preliminary data.</text>
</comment>
<keyword evidence="1" id="KW-0472">Membrane</keyword>
<reference evidence="3" key="1">
    <citation type="journal article" date="2019" name="Int. J. Syst. Evol. Microbiol.">
        <title>The Global Catalogue of Microorganisms (GCM) 10K type strain sequencing project: providing services to taxonomists for standard genome sequencing and annotation.</title>
        <authorList>
            <consortium name="The Broad Institute Genomics Platform"/>
            <consortium name="The Broad Institute Genome Sequencing Center for Infectious Disease"/>
            <person name="Wu L."/>
            <person name="Ma J."/>
        </authorList>
    </citation>
    <scope>NUCLEOTIDE SEQUENCE [LARGE SCALE GENOMIC DNA]</scope>
    <source>
        <strain evidence="3">CGMCC 1.12859</strain>
    </source>
</reference>
<name>A0ABW2FZL1_9ACTN</name>
<evidence type="ECO:0000313" key="2">
    <source>
        <dbReference type="EMBL" id="MFC7181514.1"/>
    </source>
</evidence>
<dbReference type="EMBL" id="JBHTAJ010000032">
    <property type="protein sequence ID" value="MFC7181514.1"/>
    <property type="molecule type" value="Genomic_DNA"/>
</dbReference>
<gene>
    <name evidence="2" type="ORF">ACFQMG_18340</name>
</gene>
<organism evidence="2 3">
    <name type="scientific">Kitasatospora paranensis</name>
    <dbReference type="NCBI Taxonomy" id="258053"/>
    <lineage>
        <taxon>Bacteria</taxon>
        <taxon>Bacillati</taxon>
        <taxon>Actinomycetota</taxon>
        <taxon>Actinomycetes</taxon>
        <taxon>Kitasatosporales</taxon>
        <taxon>Streptomycetaceae</taxon>
        <taxon>Kitasatospora</taxon>
    </lineage>
</organism>
<feature type="transmembrane region" description="Helical" evidence="1">
    <location>
        <begin position="28"/>
        <end position="48"/>
    </location>
</feature>
<keyword evidence="1" id="KW-1133">Transmembrane helix</keyword>